<proteinExistence type="predicted"/>
<dbReference type="InterPro" id="IPR017969">
    <property type="entry name" value="Heavy-metal-associated_CS"/>
</dbReference>
<dbReference type="Pfam" id="PF00403">
    <property type="entry name" value="HMA"/>
    <property type="match status" value="1"/>
</dbReference>
<dbReference type="InterPro" id="IPR036163">
    <property type="entry name" value="HMA_dom_sf"/>
</dbReference>
<dbReference type="RefSeq" id="WP_094998315.1">
    <property type="nucleotide sequence ID" value="NZ_BMJL01000010.1"/>
</dbReference>
<dbReference type="AlphaFoldDB" id="A0A223V901"/>
<organism evidence="1 2">
    <name type="scientific">Maribacter cobaltidurans</name>
    <dbReference type="NCBI Taxonomy" id="1178778"/>
    <lineage>
        <taxon>Bacteria</taxon>
        <taxon>Pseudomonadati</taxon>
        <taxon>Bacteroidota</taxon>
        <taxon>Flavobacteriia</taxon>
        <taxon>Flavobacteriales</taxon>
        <taxon>Flavobacteriaceae</taxon>
        <taxon>Maribacter</taxon>
    </lineage>
</organism>
<keyword evidence="2" id="KW-1185">Reference proteome</keyword>
<protein>
    <submittedName>
        <fullName evidence="1">Heavy metal transporter</fullName>
    </submittedName>
</protein>
<reference evidence="1 2" key="1">
    <citation type="submission" date="2017-08" db="EMBL/GenBank/DDBJ databases">
        <title>The complete genome sequence of Maribacter sp. B1, isolated from deep-sea sediment.</title>
        <authorList>
            <person name="Wu Y.-H."/>
            <person name="Cheng H."/>
            <person name="Xu X.-W."/>
        </authorList>
    </citation>
    <scope>NUCLEOTIDE SEQUENCE [LARGE SCALE GENOMIC DNA]</scope>
    <source>
        <strain evidence="1 2">B1</strain>
    </source>
</reference>
<accession>A0A223V901</accession>
<dbReference type="InterPro" id="IPR006121">
    <property type="entry name" value="HMA_dom"/>
</dbReference>
<name>A0A223V901_9FLAO</name>
<dbReference type="EMBL" id="CP022957">
    <property type="protein sequence ID" value="ASV31727.1"/>
    <property type="molecule type" value="Genomic_DNA"/>
</dbReference>
<dbReference type="CDD" id="cd00371">
    <property type="entry name" value="HMA"/>
    <property type="match status" value="1"/>
</dbReference>
<dbReference type="SUPFAM" id="SSF55008">
    <property type="entry name" value="HMA, heavy metal-associated domain"/>
    <property type="match status" value="1"/>
</dbReference>
<evidence type="ECO:0000313" key="2">
    <source>
        <dbReference type="Proteomes" id="UP000215244"/>
    </source>
</evidence>
<dbReference type="Gene3D" id="3.30.70.100">
    <property type="match status" value="1"/>
</dbReference>
<dbReference type="Proteomes" id="UP000215244">
    <property type="component" value="Chromosome"/>
</dbReference>
<dbReference type="PROSITE" id="PS50846">
    <property type="entry name" value="HMA_2"/>
    <property type="match status" value="1"/>
</dbReference>
<dbReference type="PROSITE" id="PS01047">
    <property type="entry name" value="HMA_1"/>
    <property type="match status" value="1"/>
</dbReference>
<sequence length="88" mass="9657">MKATVMVQNLKCGGCAKTIIDKVSELENVSDVQVDVDTSSVSFNYQELDDALLVKQRLKQLGYPSVDMKNTTSSMLKSYLSCASGKMK</sequence>
<dbReference type="KEGG" id="marb:CJ263_16730"/>
<dbReference type="OrthoDB" id="677920at2"/>
<evidence type="ECO:0000313" key="1">
    <source>
        <dbReference type="EMBL" id="ASV31727.1"/>
    </source>
</evidence>
<dbReference type="GO" id="GO:0046872">
    <property type="term" value="F:metal ion binding"/>
    <property type="evidence" value="ECO:0007669"/>
    <property type="project" value="InterPro"/>
</dbReference>
<gene>
    <name evidence="1" type="ORF">CJ263_16730</name>
</gene>